<sequence length="142" mass="14948">MKLKTLMLAASAASLLTLAPSAHAAAKTHVFSVDEFMAKEENRNELGNFTFVWGTSPSGTQVGSVNTGGRPANGFHKDVQASCERALLNSLVAMRDAALAKGATKVTGIHAVNGLITNPTKEYICVKNKFMAKTPLQGTASK</sequence>
<feature type="signal peptide" evidence="1">
    <location>
        <begin position="1"/>
        <end position="24"/>
    </location>
</feature>
<proteinExistence type="predicted"/>
<organism evidence="2 3">
    <name type="scientific">Hirschia litorea</name>
    <dbReference type="NCBI Taxonomy" id="1199156"/>
    <lineage>
        <taxon>Bacteria</taxon>
        <taxon>Pseudomonadati</taxon>
        <taxon>Pseudomonadota</taxon>
        <taxon>Alphaproteobacteria</taxon>
        <taxon>Hyphomonadales</taxon>
        <taxon>Hyphomonadaceae</taxon>
        <taxon>Hirschia</taxon>
    </lineage>
</organism>
<dbReference type="RefSeq" id="WP_382166049.1">
    <property type="nucleotide sequence ID" value="NZ_JBHTBR010000002.1"/>
</dbReference>
<dbReference type="EMBL" id="JBHTBR010000002">
    <property type="protein sequence ID" value="MFC7290845.1"/>
    <property type="molecule type" value="Genomic_DNA"/>
</dbReference>
<dbReference type="Proteomes" id="UP001596492">
    <property type="component" value="Unassembled WGS sequence"/>
</dbReference>
<comment type="caution">
    <text evidence="2">The sequence shown here is derived from an EMBL/GenBank/DDBJ whole genome shotgun (WGS) entry which is preliminary data.</text>
</comment>
<evidence type="ECO:0000256" key="1">
    <source>
        <dbReference type="SAM" id="SignalP"/>
    </source>
</evidence>
<evidence type="ECO:0000313" key="3">
    <source>
        <dbReference type="Proteomes" id="UP001596492"/>
    </source>
</evidence>
<gene>
    <name evidence="2" type="ORF">ACFQS8_04405</name>
</gene>
<evidence type="ECO:0008006" key="4">
    <source>
        <dbReference type="Google" id="ProtNLM"/>
    </source>
</evidence>
<name>A0ABW2IIA0_9PROT</name>
<evidence type="ECO:0000313" key="2">
    <source>
        <dbReference type="EMBL" id="MFC7290845.1"/>
    </source>
</evidence>
<keyword evidence="1" id="KW-0732">Signal</keyword>
<reference evidence="3" key="1">
    <citation type="journal article" date="2019" name="Int. J. Syst. Evol. Microbiol.">
        <title>The Global Catalogue of Microorganisms (GCM) 10K type strain sequencing project: providing services to taxonomists for standard genome sequencing and annotation.</title>
        <authorList>
            <consortium name="The Broad Institute Genomics Platform"/>
            <consortium name="The Broad Institute Genome Sequencing Center for Infectious Disease"/>
            <person name="Wu L."/>
            <person name="Ma J."/>
        </authorList>
    </citation>
    <scope>NUCLEOTIDE SEQUENCE [LARGE SCALE GENOMIC DNA]</scope>
    <source>
        <strain evidence="3">CCUG 51308</strain>
    </source>
</reference>
<protein>
    <recommendedName>
        <fullName evidence="4">Excinuclease ATPase subunit</fullName>
    </recommendedName>
</protein>
<accession>A0ABW2IIA0</accession>
<keyword evidence="3" id="KW-1185">Reference proteome</keyword>
<feature type="chain" id="PRO_5045181980" description="Excinuclease ATPase subunit" evidence="1">
    <location>
        <begin position="25"/>
        <end position="142"/>
    </location>
</feature>